<evidence type="ECO:0000259" key="3">
    <source>
        <dbReference type="Pfam" id="PF14343"/>
    </source>
</evidence>
<evidence type="ECO:0000256" key="1">
    <source>
        <dbReference type="SAM" id="Phobius"/>
    </source>
</evidence>
<organism evidence="4 5">
    <name type="scientific">Alkaliphilus oremlandii (strain OhILAs)</name>
    <name type="common">Clostridium oremlandii (strain OhILAs)</name>
    <dbReference type="NCBI Taxonomy" id="350688"/>
    <lineage>
        <taxon>Bacteria</taxon>
        <taxon>Bacillati</taxon>
        <taxon>Bacillota</taxon>
        <taxon>Clostridia</taxon>
        <taxon>Peptostreptococcales</taxon>
        <taxon>Natronincolaceae</taxon>
        <taxon>Alkaliphilus</taxon>
    </lineage>
</organism>
<keyword evidence="1" id="KW-1133">Transmembrane helix</keyword>
<feature type="domain" description="PrcB C-terminal" evidence="3">
    <location>
        <begin position="127"/>
        <end position="184"/>
    </location>
</feature>
<dbReference type="EMBL" id="CP000853">
    <property type="protein sequence ID" value="ABW19756.1"/>
    <property type="molecule type" value="Genomic_DNA"/>
</dbReference>
<dbReference type="KEGG" id="aoe:Clos_2221"/>
<evidence type="ECO:0000313" key="5">
    <source>
        <dbReference type="Proteomes" id="UP000000269"/>
    </source>
</evidence>
<reference evidence="5" key="1">
    <citation type="submission" date="2007-10" db="EMBL/GenBank/DDBJ databases">
        <title>Complete genome of Alkaliphilus oremlandii OhILAs.</title>
        <authorList>
            <person name="Copeland A."/>
            <person name="Lucas S."/>
            <person name="Lapidus A."/>
            <person name="Barry K."/>
            <person name="Detter J.C."/>
            <person name="Glavina del Rio T."/>
            <person name="Hammon N."/>
            <person name="Israni S."/>
            <person name="Dalin E."/>
            <person name="Tice H."/>
            <person name="Pitluck S."/>
            <person name="Chain P."/>
            <person name="Malfatti S."/>
            <person name="Shin M."/>
            <person name="Vergez L."/>
            <person name="Schmutz J."/>
            <person name="Larimer F."/>
            <person name="Land M."/>
            <person name="Hauser L."/>
            <person name="Kyrpides N."/>
            <person name="Mikhailova N."/>
            <person name="Stolz J.F."/>
            <person name="Dawson A."/>
            <person name="Fisher E."/>
            <person name="Crable B."/>
            <person name="Perera E."/>
            <person name="Lisak J."/>
            <person name="Ranganathan M."/>
            <person name="Basu P."/>
            <person name="Richardson P."/>
        </authorList>
    </citation>
    <scope>NUCLEOTIDE SEQUENCE [LARGE SCALE GENOMIC DNA]</scope>
    <source>
        <strain evidence="5">OhILAs</strain>
    </source>
</reference>
<keyword evidence="1" id="KW-0812">Transmembrane</keyword>
<evidence type="ECO:0008006" key="6">
    <source>
        <dbReference type="Google" id="ProtNLM"/>
    </source>
</evidence>
<dbReference type="STRING" id="350688.Clos_2221"/>
<keyword evidence="1" id="KW-0472">Membrane</keyword>
<dbReference type="AlphaFoldDB" id="A8MIX4"/>
<dbReference type="Proteomes" id="UP000000269">
    <property type="component" value="Chromosome"/>
</dbReference>
<keyword evidence="5" id="KW-1185">Reference proteome</keyword>
<dbReference type="InterPro" id="IPR025748">
    <property type="entry name" value="PrcB_C_dom"/>
</dbReference>
<name>A8MIX4_ALKOO</name>
<gene>
    <name evidence="4" type="ordered locus">Clos_2221</name>
</gene>
<dbReference type="eggNOG" id="COG5401">
    <property type="taxonomic scope" value="Bacteria"/>
</dbReference>
<proteinExistence type="predicted"/>
<feature type="domain" description="Bacterial spore germination immunoglobulin-like" evidence="2">
    <location>
        <begin position="212"/>
        <end position="295"/>
    </location>
</feature>
<sequence length="308" mass="34610">MDKMRELYEQNQHPFTEGYNCHKYLEGVMMMKIKELHSAKKIIFLLIISILAIGSIVACTREVPPPEKPDGKIEDQEPVEGKNTVEESLKGKIKIVDESTVLPDALEWFNSFDKAVGAYAYEHPDATYIKINTKEQATGGYGIHIKEYTGAEEYTRSIVYEIIEPEKDTMVTQAITYPSVILEISSEGSAQYDVKNTKGETLPTEEKLIFAQLDAPEKNEEISSPFTVKGKIIAFEGAFSVKILDGADRVIHEEHLQADSGGPNWGNFNAEINFKVPESKEGTIEIGEYSAKDGEFLSRYKIPIQFKK</sequence>
<feature type="transmembrane region" description="Helical" evidence="1">
    <location>
        <begin position="39"/>
        <end position="58"/>
    </location>
</feature>
<protein>
    <recommendedName>
        <fullName evidence="6">Bacterial spore germination immunoglobulin-like domain-containing protein</fullName>
    </recommendedName>
</protein>
<evidence type="ECO:0000259" key="2">
    <source>
        <dbReference type="Pfam" id="PF10648"/>
    </source>
</evidence>
<dbReference type="RefSeq" id="WP_012160065.1">
    <property type="nucleotide sequence ID" value="NC_009922.1"/>
</dbReference>
<evidence type="ECO:0000313" key="4">
    <source>
        <dbReference type="EMBL" id="ABW19756.1"/>
    </source>
</evidence>
<dbReference type="Pfam" id="PF14343">
    <property type="entry name" value="PrcB_C"/>
    <property type="match status" value="1"/>
</dbReference>
<dbReference type="Pfam" id="PF10648">
    <property type="entry name" value="Gmad2"/>
    <property type="match status" value="1"/>
</dbReference>
<dbReference type="HOGENOM" id="CLU_902069_0_0_9"/>
<accession>A8MIX4</accession>
<dbReference type="InterPro" id="IPR018911">
    <property type="entry name" value="Gmad2_Ig-like_dom"/>
</dbReference>